<proteinExistence type="predicted"/>
<reference evidence="3 4" key="1">
    <citation type="submission" date="2020-07" db="EMBL/GenBank/DDBJ databases">
        <title>Stappia sp., F7233, whole genome shotgun sequencing project.</title>
        <authorList>
            <person name="Jiang S."/>
            <person name="Liu Z.W."/>
            <person name="Du Z.J."/>
        </authorList>
    </citation>
    <scope>NUCLEOTIDE SEQUENCE [LARGE SCALE GENOMIC DNA]</scope>
    <source>
        <strain evidence="3 4">F7233</strain>
    </source>
</reference>
<dbReference type="Pfam" id="PF14534">
    <property type="entry name" value="DUF4440"/>
    <property type="match status" value="1"/>
</dbReference>
<keyword evidence="4" id="KW-1185">Reference proteome</keyword>
<evidence type="ECO:0000313" key="4">
    <source>
        <dbReference type="Proteomes" id="UP000541109"/>
    </source>
</evidence>
<evidence type="ECO:0000313" key="3">
    <source>
        <dbReference type="EMBL" id="MBA5777091.1"/>
    </source>
</evidence>
<dbReference type="InterPro" id="IPR032710">
    <property type="entry name" value="NTF2-like_dom_sf"/>
</dbReference>
<sequence>MKRILLPLTLAAMLLAPLILAPKGSAQANTADELRATYLAFVEAQNAHDPERIGAFFIDGPDFLWVSDGKSFWGRDAVLARMGSFQKAALWRVEPDLDKVRISEVTSQSAIFHVPLTLVIGSAEKPDRLRFLVSAVFVKQVSGWRIAALLTTTEKS</sequence>
<protein>
    <submittedName>
        <fullName evidence="3">Nuclear transport factor 2 family protein</fullName>
    </submittedName>
</protein>
<feature type="signal peptide" evidence="1">
    <location>
        <begin position="1"/>
        <end position="28"/>
    </location>
</feature>
<evidence type="ECO:0000259" key="2">
    <source>
        <dbReference type="Pfam" id="PF14534"/>
    </source>
</evidence>
<dbReference type="InterPro" id="IPR027843">
    <property type="entry name" value="DUF4440"/>
</dbReference>
<name>A0A839ACA2_9HYPH</name>
<organism evidence="3 4">
    <name type="scientific">Stappia albiluteola</name>
    <dbReference type="NCBI Taxonomy" id="2758565"/>
    <lineage>
        <taxon>Bacteria</taxon>
        <taxon>Pseudomonadati</taxon>
        <taxon>Pseudomonadota</taxon>
        <taxon>Alphaproteobacteria</taxon>
        <taxon>Hyphomicrobiales</taxon>
        <taxon>Stappiaceae</taxon>
        <taxon>Stappia</taxon>
    </lineage>
</organism>
<dbReference type="Proteomes" id="UP000541109">
    <property type="component" value="Unassembled WGS sequence"/>
</dbReference>
<feature type="chain" id="PRO_5032997619" evidence="1">
    <location>
        <begin position="29"/>
        <end position="156"/>
    </location>
</feature>
<accession>A0A839ACA2</accession>
<dbReference type="RefSeq" id="WP_182164162.1">
    <property type="nucleotide sequence ID" value="NZ_JACFXV010000046.1"/>
</dbReference>
<evidence type="ECO:0000256" key="1">
    <source>
        <dbReference type="SAM" id="SignalP"/>
    </source>
</evidence>
<comment type="caution">
    <text evidence="3">The sequence shown here is derived from an EMBL/GenBank/DDBJ whole genome shotgun (WGS) entry which is preliminary data.</text>
</comment>
<feature type="domain" description="DUF4440" evidence="2">
    <location>
        <begin position="34"/>
        <end position="146"/>
    </location>
</feature>
<dbReference type="AlphaFoldDB" id="A0A839ACA2"/>
<dbReference type="Gene3D" id="3.10.450.50">
    <property type="match status" value="1"/>
</dbReference>
<keyword evidence="1" id="KW-0732">Signal</keyword>
<dbReference type="SUPFAM" id="SSF54427">
    <property type="entry name" value="NTF2-like"/>
    <property type="match status" value="1"/>
</dbReference>
<dbReference type="EMBL" id="JACFXV010000046">
    <property type="protein sequence ID" value="MBA5777091.1"/>
    <property type="molecule type" value="Genomic_DNA"/>
</dbReference>
<gene>
    <name evidence="3" type="ORF">H2509_08105</name>
</gene>